<evidence type="ECO:0000256" key="1">
    <source>
        <dbReference type="SAM" id="SignalP"/>
    </source>
</evidence>
<feature type="chain" id="PRO_5011003957" evidence="1">
    <location>
        <begin position="22"/>
        <end position="403"/>
    </location>
</feature>
<gene>
    <name evidence="2" type="ORF">PAM7066_01738</name>
</gene>
<dbReference type="AlphaFoldDB" id="A0A1Y5SLQ2"/>
<dbReference type="SMART" id="SM00710">
    <property type="entry name" value="PbH1"/>
    <property type="match status" value="4"/>
</dbReference>
<accession>A0A1Y5SLQ2</accession>
<evidence type="ECO:0000313" key="2">
    <source>
        <dbReference type="EMBL" id="SLN40710.1"/>
    </source>
</evidence>
<feature type="signal peptide" evidence="1">
    <location>
        <begin position="1"/>
        <end position="21"/>
    </location>
</feature>
<dbReference type="STRING" id="315423.SAMN04488020_104115"/>
<evidence type="ECO:0000313" key="3">
    <source>
        <dbReference type="Proteomes" id="UP000193870"/>
    </source>
</evidence>
<dbReference type="InterPro" id="IPR006626">
    <property type="entry name" value="PbH1"/>
</dbReference>
<proteinExistence type="predicted"/>
<dbReference type="OrthoDB" id="3938151at2"/>
<sequence length="403" mass="43124">MVALRFILAGFVALLATACGAAGVDDPDELADALRTAEPGTALHLGAGDYGTVRIDGIHGPLHLIATDPANPPVLSGLAITDSTDITFEDIAIAYRATPESPLWLPAVDIRNARGITFRRVLFDGDLASGGAPEDLGRPTGTALTIRDSAGITVEDSEIRRFERGIVLSHSDGIAILGSHLHGLRHDGITMAAVRQVRIEGNRIGNFDRAPESADHPDMIQMFTTGTERPSEDIRIADNLLLSGHGLWTQSIHLRNERVDQGQAGPEMFYRDIEIVGNVIANAHLNGILVGETRGLVIRRNSLIRNDRSAGQDFTDALATPLIRVAPASREVVIESNLAAGIPRPEGRDWRIVDNVVMPFASYDEVLVDARAGDPLDMATYAYRADGPLAGEGVGAPMLDPAR</sequence>
<dbReference type="InterPro" id="IPR011050">
    <property type="entry name" value="Pectin_lyase_fold/virulence"/>
</dbReference>
<dbReference type="RefSeq" id="WP_085853739.1">
    <property type="nucleotide sequence ID" value="NZ_FOPF01000004.1"/>
</dbReference>
<dbReference type="SUPFAM" id="SSF51126">
    <property type="entry name" value="Pectin lyase-like"/>
    <property type="match status" value="1"/>
</dbReference>
<dbReference type="InterPro" id="IPR012334">
    <property type="entry name" value="Pectin_lyas_fold"/>
</dbReference>
<dbReference type="PROSITE" id="PS51257">
    <property type="entry name" value="PROKAR_LIPOPROTEIN"/>
    <property type="match status" value="1"/>
</dbReference>
<keyword evidence="1" id="KW-0732">Signal</keyword>
<dbReference type="Proteomes" id="UP000193870">
    <property type="component" value="Unassembled WGS sequence"/>
</dbReference>
<protein>
    <submittedName>
        <fullName evidence="2">Uncharacterized protein</fullName>
    </submittedName>
</protein>
<name>A0A1Y5SLQ2_9RHOB</name>
<dbReference type="EMBL" id="FWFV01000004">
    <property type="protein sequence ID" value="SLN40710.1"/>
    <property type="molecule type" value="Genomic_DNA"/>
</dbReference>
<organism evidence="2 3">
    <name type="scientific">Palleronia marisminoris</name>
    <dbReference type="NCBI Taxonomy" id="315423"/>
    <lineage>
        <taxon>Bacteria</taxon>
        <taxon>Pseudomonadati</taxon>
        <taxon>Pseudomonadota</taxon>
        <taxon>Alphaproteobacteria</taxon>
        <taxon>Rhodobacterales</taxon>
        <taxon>Roseobacteraceae</taxon>
        <taxon>Palleronia</taxon>
    </lineage>
</organism>
<dbReference type="Gene3D" id="2.160.20.10">
    <property type="entry name" value="Single-stranded right-handed beta-helix, Pectin lyase-like"/>
    <property type="match status" value="1"/>
</dbReference>
<reference evidence="2 3" key="1">
    <citation type="submission" date="2017-03" db="EMBL/GenBank/DDBJ databases">
        <authorList>
            <person name="Afonso C.L."/>
            <person name="Miller P.J."/>
            <person name="Scott M.A."/>
            <person name="Spackman E."/>
            <person name="Goraichik I."/>
            <person name="Dimitrov K.M."/>
            <person name="Suarez D.L."/>
            <person name="Swayne D.E."/>
        </authorList>
    </citation>
    <scope>NUCLEOTIDE SEQUENCE [LARGE SCALE GENOMIC DNA]</scope>
    <source>
        <strain evidence="2 3">CECT 7066</strain>
    </source>
</reference>
<keyword evidence="3" id="KW-1185">Reference proteome</keyword>